<accession>A0A1I7XEP6</accession>
<protein>
    <submittedName>
        <fullName evidence="2">HTH_Tnp_Tc3_2 domain-containing protein</fullName>
    </submittedName>
</protein>
<keyword evidence="1" id="KW-1185">Reference proteome</keyword>
<dbReference type="GO" id="GO:0000729">
    <property type="term" value="P:DNA double-strand break processing"/>
    <property type="evidence" value="ECO:0007669"/>
    <property type="project" value="TreeGrafter"/>
</dbReference>
<dbReference type="GO" id="GO:0000014">
    <property type="term" value="F:single-stranded DNA endodeoxyribonuclease activity"/>
    <property type="evidence" value="ECO:0007669"/>
    <property type="project" value="TreeGrafter"/>
</dbReference>
<dbReference type="GO" id="GO:0044547">
    <property type="term" value="F:DNA topoisomerase binding"/>
    <property type="evidence" value="ECO:0007669"/>
    <property type="project" value="TreeGrafter"/>
</dbReference>
<dbReference type="GO" id="GO:0003690">
    <property type="term" value="F:double-stranded DNA binding"/>
    <property type="evidence" value="ECO:0007669"/>
    <property type="project" value="TreeGrafter"/>
</dbReference>
<dbReference type="Pfam" id="PF01359">
    <property type="entry name" value="Transposase_1"/>
    <property type="match status" value="1"/>
</dbReference>
<dbReference type="GO" id="GO:0042800">
    <property type="term" value="F:histone H3K4 methyltransferase activity"/>
    <property type="evidence" value="ECO:0007669"/>
    <property type="project" value="TreeGrafter"/>
</dbReference>
<dbReference type="GO" id="GO:0000793">
    <property type="term" value="C:condensed chromosome"/>
    <property type="evidence" value="ECO:0007669"/>
    <property type="project" value="TreeGrafter"/>
</dbReference>
<proteinExistence type="predicted"/>
<dbReference type="PANTHER" id="PTHR46060:SF2">
    <property type="entry name" value="HISTONE-LYSINE N-METHYLTRANSFERASE SETMAR"/>
    <property type="match status" value="1"/>
</dbReference>
<dbReference type="GO" id="GO:0044774">
    <property type="term" value="P:mitotic DNA integrity checkpoint signaling"/>
    <property type="evidence" value="ECO:0007669"/>
    <property type="project" value="TreeGrafter"/>
</dbReference>
<evidence type="ECO:0000313" key="1">
    <source>
        <dbReference type="Proteomes" id="UP000095283"/>
    </source>
</evidence>
<organism evidence="1 2">
    <name type="scientific">Heterorhabditis bacteriophora</name>
    <name type="common">Entomopathogenic nematode worm</name>
    <dbReference type="NCBI Taxonomy" id="37862"/>
    <lineage>
        <taxon>Eukaryota</taxon>
        <taxon>Metazoa</taxon>
        <taxon>Ecdysozoa</taxon>
        <taxon>Nematoda</taxon>
        <taxon>Chromadorea</taxon>
        <taxon>Rhabditida</taxon>
        <taxon>Rhabditina</taxon>
        <taxon>Rhabditomorpha</taxon>
        <taxon>Strongyloidea</taxon>
        <taxon>Heterorhabditidae</taxon>
        <taxon>Heterorhabditis</taxon>
    </lineage>
</organism>
<dbReference type="GO" id="GO:0046975">
    <property type="term" value="F:histone H3K36 methyltransferase activity"/>
    <property type="evidence" value="ECO:0007669"/>
    <property type="project" value="TreeGrafter"/>
</dbReference>
<reference evidence="2" key="1">
    <citation type="submission" date="2016-11" db="UniProtKB">
        <authorList>
            <consortium name="WormBaseParasite"/>
        </authorList>
    </citation>
    <scope>IDENTIFICATION</scope>
</reference>
<dbReference type="GO" id="GO:0006303">
    <property type="term" value="P:double-strand break repair via nonhomologous end joining"/>
    <property type="evidence" value="ECO:0007669"/>
    <property type="project" value="TreeGrafter"/>
</dbReference>
<dbReference type="WBParaSite" id="Hba_16189">
    <property type="protein sequence ID" value="Hba_16189"/>
    <property type="gene ID" value="Hba_16189"/>
</dbReference>
<evidence type="ECO:0000313" key="2">
    <source>
        <dbReference type="WBParaSite" id="Hba_16189"/>
    </source>
</evidence>
<dbReference type="PANTHER" id="PTHR46060">
    <property type="entry name" value="MARINER MOS1 TRANSPOSASE-LIKE PROTEIN"/>
    <property type="match status" value="1"/>
</dbReference>
<dbReference type="GO" id="GO:0005634">
    <property type="term" value="C:nucleus"/>
    <property type="evidence" value="ECO:0007669"/>
    <property type="project" value="TreeGrafter"/>
</dbReference>
<dbReference type="GO" id="GO:0031297">
    <property type="term" value="P:replication fork processing"/>
    <property type="evidence" value="ECO:0007669"/>
    <property type="project" value="TreeGrafter"/>
</dbReference>
<dbReference type="GO" id="GO:0035861">
    <property type="term" value="C:site of double-strand break"/>
    <property type="evidence" value="ECO:0007669"/>
    <property type="project" value="TreeGrafter"/>
</dbReference>
<sequence>MKIEDWCFRSIIGPTYVTATRRPGGQLGSGQATVSRRLHKMGKIRKFGKRVPHELFEDSIGRQLNPCIPLIARQRKKNFLWKTVSGEGKYIMHDNPKHTYIMGRPRTANKISGQKVLLCICWDMKAVLFCKLLQPHKTVALERRSRQWTHLLEGM</sequence>
<name>A0A1I7XEP6_HETBA</name>
<dbReference type="AlphaFoldDB" id="A0A1I7XEP6"/>
<dbReference type="InterPro" id="IPR052709">
    <property type="entry name" value="Transposase-MT_Hybrid"/>
</dbReference>
<dbReference type="Proteomes" id="UP000095283">
    <property type="component" value="Unplaced"/>
</dbReference>
<dbReference type="GO" id="GO:0003697">
    <property type="term" value="F:single-stranded DNA binding"/>
    <property type="evidence" value="ECO:0007669"/>
    <property type="project" value="TreeGrafter"/>
</dbReference>
<dbReference type="GO" id="GO:0015074">
    <property type="term" value="P:DNA integration"/>
    <property type="evidence" value="ECO:0007669"/>
    <property type="project" value="TreeGrafter"/>
</dbReference>
<dbReference type="InterPro" id="IPR001888">
    <property type="entry name" value="Transposase_1"/>
</dbReference>
<dbReference type="Gene3D" id="3.30.420.10">
    <property type="entry name" value="Ribonuclease H-like superfamily/Ribonuclease H"/>
    <property type="match status" value="1"/>
</dbReference>
<dbReference type="InterPro" id="IPR036397">
    <property type="entry name" value="RNaseH_sf"/>
</dbReference>